<evidence type="ECO:0000313" key="2">
    <source>
        <dbReference type="EMBL" id="TFL05802.1"/>
    </source>
</evidence>
<name>A0A5C3QV40_9AGAR</name>
<feature type="region of interest" description="Disordered" evidence="1">
    <location>
        <begin position="333"/>
        <end position="378"/>
    </location>
</feature>
<dbReference type="AlphaFoldDB" id="A0A5C3QV40"/>
<accession>A0A5C3QV40</accession>
<feature type="region of interest" description="Disordered" evidence="1">
    <location>
        <begin position="620"/>
        <end position="682"/>
    </location>
</feature>
<feature type="compositionally biased region" description="Polar residues" evidence="1">
    <location>
        <begin position="411"/>
        <end position="425"/>
    </location>
</feature>
<evidence type="ECO:0000256" key="1">
    <source>
        <dbReference type="SAM" id="MobiDB-lite"/>
    </source>
</evidence>
<proteinExistence type="predicted"/>
<reference evidence="2 3" key="1">
    <citation type="journal article" date="2019" name="Nat. Ecol. Evol.">
        <title>Megaphylogeny resolves global patterns of mushroom evolution.</title>
        <authorList>
            <person name="Varga T."/>
            <person name="Krizsan K."/>
            <person name="Foldi C."/>
            <person name="Dima B."/>
            <person name="Sanchez-Garcia M."/>
            <person name="Sanchez-Ramirez S."/>
            <person name="Szollosi G.J."/>
            <person name="Szarkandi J.G."/>
            <person name="Papp V."/>
            <person name="Albert L."/>
            <person name="Andreopoulos W."/>
            <person name="Angelini C."/>
            <person name="Antonin V."/>
            <person name="Barry K.W."/>
            <person name="Bougher N.L."/>
            <person name="Buchanan P."/>
            <person name="Buyck B."/>
            <person name="Bense V."/>
            <person name="Catcheside P."/>
            <person name="Chovatia M."/>
            <person name="Cooper J."/>
            <person name="Damon W."/>
            <person name="Desjardin D."/>
            <person name="Finy P."/>
            <person name="Geml J."/>
            <person name="Haridas S."/>
            <person name="Hughes K."/>
            <person name="Justo A."/>
            <person name="Karasinski D."/>
            <person name="Kautmanova I."/>
            <person name="Kiss B."/>
            <person name="Kocsube S."/>
            <person name="Kotiranta H."/>
            <person name="LaButti K.M."/>
            <person name="Lechner B.E."/>
            <person name="Liimatainen K."/>
            <person name="Lipzen A."/>
            <person name="Lukacs Z."/>
            <person name="Mihaltcheva S."/>
            <person name="Morgado L.N."/>
            <person name="Niskanen T."/>
            <person name="Noordeloos M.E."/>
            <person name="Ohm R.A."/>
            <person name="Ortiz-Santana B."/>
            <person name="Ovrebo C."/>
            <person name="Racz N."/>
            <person name="Riley R."/>
            <person name="Savchenko A."/>
            <person name="Shiryaev A."/>
            <person name="Soop K."/>
            <person name="Spirin V."/>
            <person name="Szebenyi C."/>
            <person name="Tomsovsky M."/>
            <person name="Tulloss R.E."/>
            <person name="Uehling J."/>
            <person name="Grigoriev I.V."/>
            <person name="Vagvolgyi C."/>
            <person name="Papp T."/>
            <person name="Martin F.M."/>
            <person name="Miettinen O."/>
            <person name="Hibbett D.S."/>
            <person name="Nagy L.G."/>
        </authorList>
    </citation>
    <scope>NUCLEOTIDE SEQUENCE [LARGE SCALE GENOMIC DNA]</scope>
    <source>
        <strain evidence="2 3">CBS 309.79</strain>
    </source>
</reference>
<feature type="region of interest" description="Disordered" evidence="1">
    <location>
        <begin position="1"/>
        <end position="54"/>
    </location>
</feature>
<sequence length="969" mass="107123">MPDPDTTRDGEPSNTTSNPDQPSLANTDSDIDTNNTQSHTPRAGTPDSPMSSSFISTNAHIDDLTFALANFSRVSSPELTPDLPCCCSREECEHTRAWRNFKNKLESRLILSAEVGQALLKRHEAYVRRHENRRQPSLTTVMNAPNGEPNELELQIVELQKEKTVLERLLNQSLVNNEVSEVSNQTVLHELQEARSSIARLTAQNVRLMNVDTRLSAVQVEKDDMQQERDSETQRAKALEHRASALQDKLARLQAEVKRLQSDSEQQRSHRMEMSETILQDAKERIQELRSSQLGSAASAEKDELTNMLRSLIRDNENLKQDNGEIQSLLASSREDVHSLQQELEEQKASVPSRPESRLQHRHHQYTGSVPSLSVRSDIGGYRRRSSLERKFRYPLEPLSPASLRPHLPSTAPSTPSENHQPSTPYAASFLSMEVEDESASPYRTKTHKSLLLLSRSRGVQTEPEENNLLSIPGPPRSEVSSPSIDPRSESSSFSDSQSSHISTILERTASLLNRITLADALTLTNRLKRQHLVGADVGHISRTTIHTIVSEASALRNQYRALLEDEKISTTCSRNDLRRLFKLVRDMFVELGQLRISLNEIVLDPSIAPKVSQQALHPSAAEAQWKATQDSNGTNTQPGWMAPISKLFGTSTTGSPSPQPPPLSGLNRHSSQRLPPRVAPKLGPALAASTTTVNVEFSGTGVGRTNTVSIHAPRPQPTLRQAPSSSLLGIFAGAQRTSTPDPWVLLPSDSAPRVAPPQRSAEPSLLSNGKSNNRFSRNVDAVIDASNTAVPSEMMIPEEEDSPGPQPHPQRLRRRGLSDSSIHSTFMARKEETYPTLHPDLFDNTNTQQRGQGTAAAAQGTSHLPHRRMPDRGDSMFQTLSRRVQSFRFGGGGEGSEHSEEPTSPNAEGGRRGVIPRLSSPPLRSLLPDVSIWPDVDSLEHYGGSTRESDALLHGSYRPTVVKRSDMF</sequence>
<feature type="compositionally biased region" description="Low complexity" evidence="1">
    <location>
        <begin position="845"/>
        <end position="862"/>
    </location>
</feature>
<feature type="region of interest" description="Disordered" evidence="1">
    <location>
        <begin position="398"/>
        <end position="425"/>
    </location>
</feature>
<dbReference type="OrthoDB" id="4088568at2759"/>
<evidence type="ECO:0000313" key="3">
    <source>
        <dbReference type="Proteomes" id="UP000305067"/>
    </source>
</evidence>
<dbReference type="EMBL" id="ML178816">
    <property type="protein sequence ID" value="TFL05802.1"/>
    <property type="molecule type" value="Genomic_DNA"/>
</dbReference>
<feature type="region of interest" description="Disordered" evidence="1">
    <location>
        <begin position="888"/>
        <end position="921"/>
    </location>
</feature>
<dbReference type="Proteomes" id="UP000305067">
    <property type="component" value="Unassembled WGS sequence"/>
</dbReference>
<keyword evidence="3" id="KW-1185">Reference proteome</keyword>
<feature type="region of interest" description="Disordered" evidence="1">
    <location>
        <begin position="749"/>
        <end position="778"/>
    </location>
</feature>
<feature type="region of interest" description="Disordered" evidence="1">
    <location>
        <begin position="456"/>
        <end position="500"/>
    </location>
</feature>
<dbReference type="STRING" id="1884261.A0A5C3QV40"/>
<feature type="compositionally biased region" description="Polar residues" evidence="1">
    <location>
        <begin position="766"/>
        <end position="777"/>
    </location>
</feature>
<protein>
    <submittedName>
        <fullName evidence="2">Uncharacterized protein</fullName>
    </submittedName>
</protein>
<feature type="compositionally biased region" description="Low complexity" evidence="1">
    <location>
        <begin position="648"/>
        <end position="657"/>
    </location>
</feature>
<gene>
    <name evidence="2" type="ORF">BDV98DRAFT_235468</name>
</gene>
<feature type="compositionally biased region" description="Polar residues" evidence="1">
    <location>
        <begin position="12"/>
        <end position="40"/>
    </location>
</feature>
<feature type="region of interest" description="Disordered" evidence="1">
    <location>
        <begin position="797"/>
        <end position="875"/>
    </location>
</feature>
<dbReference type="PANTHER" id="PTHR43941">
    <property type="entry name" value="STRUCTURAL MAINTENANCE OF CHROMOSOMES PROTEIN 2"/>
    <property type="match status" value="1"/>
</dbReference>
<feature type="compositionally biased region" description="Polar residues" evidence="1">
    <location>
        <begin position="366"/>
        <end position="375"/>
    </location>
</feature>
<feature type="compositionally biased region" description="Low complexity" evidence="1">
    <location>
        <begin position="481"/>
        <end position="500"/>
    </location>
</feature>
<feature type="compositionally biased region" description="Basic and acidic residues" evidence="1">
    <location>
        <begin position="1"/>
        <end position="11"/>
    </location>
</feature>
<feature type="compositionally biased region" description="Polar residues" evidence="1">
    <location>
        <begin position="627"/>
        <end position="639"/>
    </location>
</feature>
<organism evidence="2 3">
    <name type="scientific">Pterulicium gracile</name>
    <dbReference type="NCBI Taxonomy" id="1884261"/>
    <lineage>
        <taxon>Eukaryota</taxon>
        <taxon>Fungi</taxon>
        <taxon>Dikarya</taxon>
        <taxon>Basidiomycota</taxon>
        <taxon>Agaricomycotina</taxon>
        <taxon>Agaricomycetes</taxon>
        <taxon>Agaricomycetidae</taxon>
        <taxon>Agaricales</taxon>
        <taxon>Pleurotineae</taxon>
        <taxon>Pterulaceae</taxon>
        <taxon>Pterulicium</taxon>
    </lineage>
</organism>